<evidence type="ECO:0000313" key="1">
    <source>
        <dbReference type="EMBL" id="GGJ15823.1"/>
    </source>
</evidence>
<name>A0A830EDS2_9EURY</name>
<evidence type="ECO:0000313" key="2">
    <source>
        <dbReference type="Proteomes" id="UP000653099"/>
    </source>
</evidence>
<dbReference type="Proteomes" id="UP000653099">
    <property type="component" value="Unassembled WGS sequence"/>
</dbReference>
<accession>A0A830EDS2</accession>
<proteinExistence type="predicted"/>
<organism evidence="1 2">
    <name type="scientific">Halobellus salinus</name>
    <dbReference type="NCBI Taxonomy" id="931585"/>
    <lineage>
        <taxon>Archaea</taxon>
        <taxon>Methanobacteriati</taxon>
        <taxon>Methanobacteriota</taxon>
        <taxon>Stenosarchaea group</taxon>
        <taxon>Halobacteria</taxon>
        <taxon>Halobacteriales</taxon>
        <taxon>Haloferacaceae</taxon>
        <taxon>Halobellus</taxon>
    </lineage>
</organism>
<protein>
    <submittedName>
        <fullName evidence="1">Uncharacterized protein</fullName>
    </submittedName>
</protein>
<dbReference type="AlphaFoldDB" id="A0A830EDS2"/>
<keyword evidence="2" id="KW-1185">Reference proteome</keyword>
<sequence>MRMPITDNEWESGKEWTEVERAVAEFLSAVSPRAYAVAELDELLVEGGSVDPPADEWDDDGPDPVRVAPMDVTERAVRTAVTNLRDAEFLESKRVDTADGVVTYYRRSELNVFG</sequence>
<gene>
    <name evidence="1" type="ORF">GCM10008995_27060</name>
</gene>
<reference evidence="1" key="1">
    <citation type="journal article" date="2014" name="Int. J. Syst. Evol. Microbiol.">
        <title>Complete genome sequence of Corynebacterium casei LMG S-19264T (=DSM 44701T), isolated from a smear-ripened cheese.</title>
        <authorList>
            <consortium name="US DOE Joint Genome Institute (JGI-PGF)"/>
            <person name="Walter F."/>
            <person name="Albersmeier A."/>
            <person name="Kalinowski J."/>
            <person name="Ruckert C."/>
        </authorList>
    </citation>
    <scope>NUCLEOTIDE SEQUENCE</scope>
    <source>
        <strain evidence="1">JCM 14359</strain>
    </source>
</reference>
<dbReference type="EMBL" id="BMOC01000024">
    <property type="protein sequence ID" value="GGJ15823.1"/>
    <property type="molecule type" value="Genomic_DNA"/>
</dbReference>
<comment type="caution">
    <text evidence="1">The sequence shown here is derived from an EMBL/GenBank/DDBJ whole genome shotgun (WGS) entry which is preliminary data.</text>
</comment>
<reference evidence="1" key="2">
    <citation type="submission" date="2020-09" db="EMBL/GenBank/DDBJ databases">
        <authorList>
            <person name="Sun Q."/>
            <person name="Ohkuma M."/>
        </authorList>
    </citation>
    <scope>NUCLEOTIDE SEQUENCE</scope>
    <source>
        <strain evidence="1">JCM 14359</strain>
    </source>
</reference>